<organism evidence="1 2">
    <name type="scientific">Saccharolobus solfataricus</name>
    <name type="common">Sulfolobus solfataricus</name>
    <dbReference type="NCBI Taxonomy" id="2287"/>
    <lineage>
        <taxon>Archaea</taxon>
        <taxon>Thermoproteota</taxon>
        <taxon>Thermoprotei</taxon>
        <taxon>Sulfolobales</taxon>
        <taxon>Sulfolobaceae</taxon>
        <taxon>Saccharolobus</taxon>
    </lineage>
</organism>
<accession>A0A157SXX4</accession>
<dbReference type="OrthoDB" id="38890at2157"/>
<dbReference type="GeneID" id="15298035"/>
<protein>
    <submittedName>
        <fullName evidence="1">Uncharacterized protein</fullName>
    </submittedName>
</protein>
<proteinExistence type="predicted"/>
<dbReference type="RefSeq" id="WP_012711621.1">
    <property type="nucleotide sequence ID" value="NZ_LT549890.1"/>
</dbReference>
<evidence type="ECO:0000313" key="2">
    <source>
        <dbReference type="Proteomes" id="UP000076770"/>
    </source>
</evidence>
<dbReference type="PATRIC" id="fig|2287.9.peg.459"/>
<dbReference type="Proteomes" id="UP000076770">
    <property type="component" value="Chromosome i"/>
</dbReference>
<dbReference type="AlphaFoldDB" id="A0A157SXX4"/>
<sequence length="89" mass="10264">MENAILTAYKKARELNKDGEVHLFKDESGAYYLIIVRTANCKEKSKLIDAIYDEVYKHTDEINLTILIMSKSSYKAFADQNLEEIEVQS</sequence>
<dbReference type="EMBL" id="LT549890">
    <property type="protein sequence ID" value="SAI84007.1"/>
    <property type="molecule type" value="Genomic_DNA"/>
</dbReference>
<gene>
    <name evidence="1" type="ORF">SSOP1_0452</name>
</gene>
<evidence type="ECO:0000313" key="1">
    <source>
        <dbReference type="EMBL" id="SAI84007.1"/>
    </source>
</evidence>
<name>A0A157SXX4_SACSO</name>
<reference evidence="2" key="1">
    <citation type="submission" date="2016-04" db="EMBL/GenBank/DDBJ databases">
        <authorList>
            <person name="Shah S.A."/>
            <person name="Garrett R.A."/>
        </authorList>
    </citation>
    <scope>NUCLEOTIDE SEQUENCE [LARGE SCALE GENOMIC DNA]</scope>
    <source>
        <strain evidence="2">ATCC 35091 / DSM 1616 / JCM 8930 / NBRC 15331 / P1</strain>
    </source>
</reference>